<keyword evidence="2" id="KW-1133">Transmembrane helix</keyword>
<feature type="transmembrane region" description="Helical" evidence="2">
    <location>
        <begin position="386"/>
        <end position="409"/>
    </location>
</feature>
<evidence type="ECO:0000256" key="1">
    <source>
        <dbReference type="SAM" id="MobiDB-lite"/>
    </source>
</evidence>
<name>C0W326_9ACTO</name>
<dbReference type="AlphaFoldDB" id="C0W326"/>
<dbReference type="eggNOG" id="COG5438">
    <property type="taxonomic scope" value="Bacteria"/>
</dbReference>
<dbReference type="InterPro" id="IPR012507">
    <property type="entry name" value="YibE_F"/>
</dbReference>
<feature type="transmembrane region" description="Helical" evidence="2">
    <location>
        <begin position="165"/>
        <end position="184"/>
    </location>
</feature>
<dbReference type="EMBL" id="ACFH01000013">
    <property type="protein sequence ID" value="EEH66838.1"/>
    <property type="molecule type" value="Genomic_DNA"/>
</dbReference>
<keyword evidence="4" id="KW-1185">Reference proteome</keyword>
<feature type="transmembrane region" description="Helical" evidence="2">
    <location>
        <begin position="36"/>
        <end position="57"/>
    </location>
</feature>
<organism evidence="3 4">
    <name type="scientific">Actinomyces urogenitalis DSM 15434</name>
    <dbReference type="NCBI Taxonomy" id="525246"/>
    <lineage>
        <taxon>Bacteria</taxon>
        <taxon>Bacillati</taxon>
        <taxon>Actinomycetota</taxon>
        <taxon>Actinomycetes</taxon>
        <taxon>Actinomycetales</taxon>
        <taxon>Actinomycetaceae</taxon>
        <taxon>Actinomyces</taxon>
    </lineage>
</organism>
<protein>
    <submittedName>
        <fullName evidence="3">Tat pathway signal sequence domain protein</fullName>
    </submittedName>
</protein>
<dbReference type="STRING" id="103621.GCA_001067145_00441"/>
<dbReference type="Pfam" id="PF07907">
    <property type="entry name" value="YibE_F"/>
    <property type="match status" value="1"/>
</dbReference>
<gene>
    <name evidence="3" type="ORF">HMPREF0058_0270</name>
</gene>
<feature type="transmembrane region" description="Helical" evidence="2">
    <location>
        <begin position="344"/>
        <end position="366"/>
    </location>
</feature>
<feature type="transmembrane region" description="Helical" evidence="2">
    <location>
        <begin position="215"/>
        <end position="233"/>
    </location>
</feature>
<keyword evidence="2" id="KW-0472">Membrane</keyword>
<feature type="region of interest" description="Disordered" evidence="1">
    <location>
        <begin position="1"/>
        <end position="26"/>
    </location>
</feature>
<dbReference type="RefSeq" id="WP_006549574.1">
    <property type="nucleotide sequence ID" value="NZ_DS999576.1"/>
</dbReference>
<feature type="transmembrane region" description="Helical" evidence="2">
    <location>
        <begin position="240"/>
        <end position="260"/>
    </location>
</feature>
<feature type="transmembrane region" description="Helical" evidence="2">
    <location>
        <begin position="280"/>
        <end position="303"/>
    </location>
</feature>
<evidence type="ECO:0000313" key="3">
    <source>
        <dbReference type="EMBL" id="EEH66838.1"/>
    </source>
</evidence>
<evidence type="ECO:0000313" key="4">
    <source>
        <dbReference type="Proteomes" id="UP000004778"/>
    </source>
</evidence>
<comment type="caution">
    <text evidence="3">The sequence shown here is derived from an EMBL/GenBank/DDBJ whole genome shotgun (WGS) entry which is preliminary data.</text>
</comment>
<dbReference type="OrthoDB" id="5846312at2"/>
<dbReference type="Proteomes" id="UP000004778">
    <property type="component" value="Unassembled WGS sequence"/>
</dbReference>
<dbReference type="HOGENOM" id="CLU_028166_3_1_11"/>
<accession>C0W326</accession>
<keyword evidence="2" id="KW-0812">Transmembrane</keyword>
<feature type="transmembrane region" description="Helical" evidence="2">
    <location>
        <begin position="191"/>
        <end position="209"/>
    </location>
</feature>
<evidence type="ECO:0000256" key="2">
    <source>
        <dbReference type="SAM" id="Phobius"/>
    </source>
</evidence>
<sequence>MSTEPRTPGLRRAAGHAHDHGGPLRLAPGESRRVRIVLAALVVPLVLATLLGIAVLWPGRVEAIGSQPFAAEGASLATARVTATQVSSCAESAASLGGISDGSLLGDAVCAEITSGEGRGLVVPVHVPAESLPAAQVGDRMRVMYTAQALAGGTPYVFVDYDRQLPVGALAVAYLVLVVAVAGLKGLRAVLGLVLATGVLLRFMIPALLALHPPLLVTLVGSVAMMLLAVYVAHGVSVRTTTALLGTLAGVVITVVLALWGVDAANLTGAVGEDALTLTAIVPGLSLTSLLTCGMVIAGLGVLNDVTITQASAVWELHAANPTLSRARLLTGGMRIGRDHIASTVYTLAFAYAGTALPLILAAALIDRSVVDTLLSGEIAEEIVRTLVSSIGLVLAIPATTAIAAALCAPARHEAAVVGSQAGSASGDV</sequence>
<dbReference type="PANTHER" id="PTHR41771">
    <property type="entry name" value="MEMBRANE PROTEIN-RELATED"/>
    <property type="match status" value="1"/>
</dbReference>
<proteinExistence type="predicted"/>
<dbReference type="PANTHER" id="PTHR41771:SF1">
    <property type="entry name" value="MEMBRANE PROTEIN"/>
    <property type="match status" value="1"/>
</dbReference>
<reference evidence="3 4" key="1">
    <citation type="submission" date="2009-01" db="EMBL/GenBank/DDBJ databases">
        <authorList>
            <person name="Qin X."/>
            <person name="Bachman B."/>
            <person name="Battles P."/>
            <person name="Bell A."/>
            <person name="Bess C."/>
            <person name="Bickham C."/>
            <person name="Chaboub L."/>
            <person name="Chen D."/>
            <person name="Coyle M."/>
            <person name="Deiros D.R."/>
            <person name="Dinh H."/>
            <person name="Forbes L."/>
            <person name="Fowler G."/>
            <person name="Francisco L."/>
            <person name="Fu Q."/>
            <person name="Gubbala S."/>
            <person name="Hale W."/>
            <person name="Han Y."/>
            <person name="Hemphill L."/>
            <person name="Highlander S.K."/>
            <person name="Hirani K."/>
            <person name="Hogues M."/>
            <person name="Jackson L."/>
            <person name="Jakkamsetti A."/>
            <person name="Javaid M."/>
            <person name="Jiang H."/>
            <person name="Korchina V."/>
            <person name="Kovar C."/>
            <person name="Lara F."/>
            <person name="Lee S."/>
            <person name="Mata R."/>
            <person name="Mathew T."/>
            <person name="Moen C."/>
            <person name="Morales K."/>
            <person name="Munidasa M."/>
            <person name="Nazareth L."/>
            <person name="Ngo R."/>
            <person name="Nguyen L."/>
            <person name="Okwuonu G."/>
            <person name="Ongeri F."/>
            <person name="Patil S."/>
            <person name="Petrosino J."/>
            <person name="Pham C."/>
            <person name="Pham P."/>
            <person name="Pu L.-L."/>
            <person name="Puazo M."/>
            <person name="Raj R."/>
            <person name="Reid J."/>
            <person name="Rouhana J."/>
            <person name="Saada N."/>
            <person name="Shang Y."/>
            <person name="Simmons D."/>
            <person name="Thornton R."/>
            <person name="Warren J."/>
            <person name="Weissenberger G."/>
            <person name="Zhang J."/>
            <person name="Zhang L."/>
            <person name="Zhou C."/>
            <person name="Zhu D."/>
            <person name="Muzny D."/>
            <person name="Worley K."/>
            <person name="Gibbs R."/>
        </authorList>
    </citation>
    <scope>NUCLEOTIDE SEQUENCE [LARGE SCALE GENOMIC DNA]</scope>
    <source>
        <strain evidence="3 4">DSM 15434</strain>
    </source>
</reference>